<dbReference type="EMBL" id="NJBA01000002">
    <property type="protein sequence ID" value="OWP51643.1"/>
    <property type="molecule type" value="Genomic_DNA"/>
</dbReference>
<proteinExistence type="predicted"/>
<accession>A0A246FBG0</accession>
<dbReference type="AlphaFoldDB" id="A0A246FBG0"/>
<dbReference type="eggNOG" id="ENOG5031HN3">
    <property type="taxonomic scope" value="Bacteria"/>
</dbReference>
<keyword evidence="1" id="KW-1133">Transmembrane helix</keyword>
<keyword evidence="1" id="KW-0812">Transmembrane</keyword>
<gene>
    <name evidence="2" type="ORF">CEG18_05080</name>
</gene>
<comment type="caution">
    <text evidence="2">The sequence shown here is derived from an EMBL/GenBank/DDBJ whole genome shotgun (WGS) entry which is preliminary data.</text>
</comment>
<keyword evidence="1" id="KW-0472">Membrane</keyword>
<evidence type="ECO:0000256" key="1">
    <source>
        <dbReference type="SAM" id="Phobius"/>
    </source>
</evidence>
<feature type="transmembrane region" description="Helical" evidence="1">
    <location>
        <begin position="40"/>
        <end position="59"/>
    </location>
</feature>
<evidence type="ECO:0000313" key="2">
    <source>
        <dbReference type="EMBL" id="OWP51643.1"/>
    </source>
</evidence>
<evidence type="ECO:0000313" key="3">
    <source>
        <dbReference type="Proteomes" id="UP000198145"/>
    </source>
</evidence>
<name>A0A246FBG0_PSENT</name>
<feature type="transmembrane region" description="Helical" evidence="1">
    <location>
        <begin position="80"/>
        <end position="98"/>
    </location>
</feature>
<organism evidence="2 3">
    <name type="scientific">Pseudomonas nitroreducens</name>
    <dbReference type="NCBI Taxonomy" id="46680"/>
    <lineage>
        <taxon>Bacteria</taxon>
        <taxon>Pseudomonadati</taxon>
        <taxon>Pseudomonadota</taxon>
        <taxon>Gammaproteobacteria</taxon>
        <taxon>Pseudomonadales</taxon>
        <taxon>Pseudomonadaceae</taxon>
        <taxon>Pseudomonas</taxon>
    </lineage>
</organism>
<dbReference type="STRING" id="46680.GCA_000807755_04280"/>
<protein>
    <submittedName>
        <fullName evidence="2">Uncharacterized protein</fullName>
    </submittedName>
</protein>
<sequence length="99" mass="10703">MLGVVLVVLGVVWLLVQCGLGLPPLAEAMTLDPVVNPDRYWQFAFLGPALPVALGIFMLRYRISGFAQFKRERVNCAAHLLVSAGIALVLGKLCVLLQA</sequence>
<dbReference type="RefSeq" id="WP_088416556.1">
    <property type="nucleotide sequence ID" value="NZ_NJBA01000002.1"/>
</dbReference>
<reference evidence="2 3" key="1">
    <citation type="submission" date="2017-06" db="EMBL/GenBank/DDBJ databases">
        <title>Draft genome of Pseudomonas nitroreducens DF05.</title>
        <authorList>
            <person name="Iyer R."/>
        </authorList>
    </citation>
    <scope>NUCLEOTIDE SEQUENCE [LARGE SCALE GENOMIC DNA]</scope>
    <source>
        <strain evidence="2 3">DF05</strain>
    </source>
</reference>
<dbReference type="Proteomes" id="UP000198145">
    <property type="component" value="Unassembled WGS sequence"/>
</dbReference>